<dbReference type="PANTHER" id="PTHR43245:SF51">
    <property type="entry name" value="SHORT CHAIN DEHYDROGENASE_REDUCTASE FAMILY 42E, MEMBER 2"/>
    <property type="match status" value="1"/>
</dbReference>
<dbReference type="FunFam" id="3.40.50.720:FF:000346">
    <property type="entry name" value="C-3 sterol dehydrogenase/C-4 decarboxylase"/>
    <property type="match status" value="1"/>
</dbReference>
<sequence length="384" mass="42324">MANKQSTAKQLSLGKVMVIGGCGFLGHHVVNLLVRDYVPKGTASGVSVVDLRCDRNRRPDADGVRYFDADITDADRLAAIFQEAAPDVVVHTASPAAQSSNPTADALFYKVNVEGTRSVVAACKAAGVRCLVYTSSASILSDNKSDLINADERWPVIRGKEQTEYYSETKAAAEELVLEANDREPKTGLLTCSIRPSGINGEGDTMTLYHLINIYRQGRHNVQIGENNNLFDFTYVENVAHAHLLAARALRATATAATAPLDYERIDGEAFLITNGSPVYFWDFARTVWKYAGCTDGTDKAWVLSREVGVLLGLASECVFALLRRPPTFNRQRIIYSCMTRYYDISKARRLLGYEPIVSLEEGIRRGVKWFQEQEQAKLAAAKA</sequence>
<comment type="similarity">
    <text evidence="2">Belongs to the 3-beta-HSD family.</text>
</comment>
<dbReference type="InterPro" id="IPR050177">
    <property type="entry name" value="Lipid_A_modif_metabolic_enz"/>
</dbReference>
<evidence type="ECO:0000313" key="19">
    <source>
        <dbReference type="Proteomes" id="UP000076874"/>
    </source>
</evidence>
<evidence type="ECO:0000256" key="2">
    <source>
        <dbReference type="ARBA" id="ARBA00009219"/>
    </source>
</evidence>
<comment type="caution">
    <text evidence="18">The sequence shown here is derived from an EMBL/GenBank/DDBJ whole genome shotgun (WGS) entry which is preliminary data.</text>
</comment>
<evidence type="ECO:0000256" key="12">
    <source>
        <dbReference type="ARBA" id="ARBA00067985"/>
    </source>
</evidence>
<keyword evidence="9" id="KW-0472">Membrane</keyword>
<evidence type="ECO:0000256" key="16">
    <source>
        <dbReference type="ARBA" id="ARBA00082106"/>
    </source>
</evidence>
<keyword evidence="8" id="KW-0443">Lipid metabolism</keyword>
<dbReference type="InterPro" id="IPR002225">
    <property type="entry name" value="3Beta_OHSteriod_DH/Estase"/>
</dbReference>
<protein>
    <recommendedName>
        <fullName evidence="12">Sterol-4-alpha-carboxylate 3-dehydrogenase ERG26, decarboxylating</fullName>
    </recommendedName>
    <alternativeName>
        <fullName evidence="15 16">C-3 Sterol dehydrogenase ERG26</fullName>
    </alternativeName>
    <alternativeName>
        <fullName evidence="13 14">C-4 decarboxylase ERG26</fullName>
    </alternativeName>
    <alternativeName>
        <fullName evidence="11">Sterol-4-alpha-carboxylate 3-dehydrogenase erg26, decarboxylating</fullName>
    </alternativeName>
</protein>
<keyword evidence="6" id="KW-0560">Oxidoreductase</keyword>
<dbReference type="STRING" id="1081102.A0A167YV83"/>
<dbReference type="PANTHER" id="PTHR43245">
    <property type="entry name" value="BIFUNCTIONAL POLYMYXIN RESISTANCE PROTEIN ARNA"/>
    <property type="match status" value="1"/>
</dbReference>
<keyword evidence="5" id="KW-0752">Steroid biosynthesis</keyword>
<dbReference type="Gene3D" id="3.40.50.720">
    <property type="entry name" value="NAD(P)-binding Rossmann-like Domain"/>
    <property type="match status" value="1"/>
</dbReference>
<dbReference type="EMBL" id="AZHD01000002">
    <property type="protein sequence ID" value="OAA66731.1"/>
    <property type="molecule type" value="Genomic_DNA"/>
</dbReference>
<dbReference type="InterPro" id="IPR036291">
    <property type="entry name" value="NAD(P)-bd_dom_sf"/>
</dbReference>
<dbReference type="Pfam" id="PF01073">
    <property type="entry name" value="3Beta_HSD"/>
    <property type="match status" value="1"/>
</dbReference>
<evidence type="ECO:0000256" key="13">
    <source>
        <dbReference type="ARBA" id="ARBA00081267"/>
    </source>
</evidence>
<keyword evidence="3" id="KW-0444">Lipid biosynthesis</keyword>
<reference evidence="18 19" key="1">
    <citation type="journal article" date="2016" name="Genome Biol. Evol.">
        <title>Divergent and convergent evolution of fungal pathogenicity.</title>
        <authorList>
            <person name="Shang Y."/>
            <person name="Xiao G."/>
            <person name="Zheng P."/>
            <person name="Cen K."/>
            <person name="Zhan S."/>
            <person name="Wang C."/>
        </authorList>
    </citation>
    <scope>NUCLEOTIDE SEQUENCE [LARGE SCALE GENOMIC DNA]</scope>
    <source>
        <strain evidence="18 19">RCEF 264</strain>
    </source>
</reference>
<dbReference type="Proteomes" id="UP000076874">
    <property type="component" value="Unassembled WGS sequence"/>
</dbReference>
<evidence type="ECO:0000256" key="8">
    <source>
        <dbReference type="ARBA" id="ARBA00023098"/>
    </source>
</evidence>
<accession>A0A167YV83</accession>
<feature type="domain" description="3-beta hydroxysteroid dehydrogenase/isomerase" evidence="17">
    <location>
        <begin position="17"/>
        <end position="297"/>
    </location>
</feature>
<evidence type="ECO:0000259" key="17">
    <source>
        <dbReference type="Pfam" id="PF01073"/>
    </source>
</evidence>
<evidence type="ECO:0000256" key="6">
    <source>
        <dbReference type="ARBA" id="ARBA00023002"/>
    </source>
</evidence>
<dbReference type="AlphaFoldDB" id="A0A167YV83"/>
<evidence type="ECO:0000256" key="10">
    <source>
        <dbReference type="ARBA" id="ARBA00046995"/>
    </source>
</evidence>
<dbReference type="SUPFAM" id="SSF51735">
    <property type="entry name" value="NAD(P)-binding Rossmann-fold domains"/>
    <property type="match status" value="1"/>
</dbReference>
<keyword evidence="19" id="KW-1185">Reference proteome</keyword>
<evidence type="ECO:0000313" key="18">
    <source>
        <dbReference type="EMBL" id="OAA66731.1"/>
    </source>
</evidence>
<dbReference type="OrthoDB" id="10058185at2759"/>
<gene>
    <name evidence="18" type="ORF">SPI_01307</name>
</gene>
<proteinExistence type="inferred from homology"/>
<evidence type="ECO:0000256" key="1">
    <source>
        <dbReference type="ARBA" id="ARBA00004406"/>
    </source>
</evidence>
<name>A0A167YV83_9HYPO</name>
<keyword evidence="7" id="KW-0520">NAD</keyword>
<evidence type="ECO:0000256" key="14">
    <source>
        <dbReference type="ARBA" id="ARBA00081397"/>
    </source>
</evidence>
<comment type="subunit">
    <text evidence="10">Heterotetramer of ERG25, ERG26, ERG27 and ERG28. ERG28 acts as a scaffold to tether ERG27 and other 4,4-demethylation-related enzymes, forming a demethylation enzyme complex, in the endoplasmic reticulum.</text>
</comment>
<evidence type="ECO:0000256" key="15">
    <source>
        <dbReference type="ARBA" id="ARBA00081452"/>
    </source>
</evidence>
<evidence type="ECO:0000256" key="3">
    <source>
        <dbReference type="ARBA" id="ARBA00022516"/>
    </source>
</evidence>
<evidence type="ECO:0000256" key="4">
    <source>
        <dbReference type="ARBA" id="ARBA00022824"/>
    </source>
</evidence>
<dbReference type="GO" id="GO:0006696">
    <property type="term" value="P:ergosterol biosynthetic process"/>
    <property type="evidence" value="ECO:0007669"/>
    <property type="project" value="UniProtKB-ARBA"/>
</dbReference>
<organism evidence="18 19">
    <name type="scientific">Niveomyces insectorum RCEF 264</name>
    <dbReference type="NCBI Taxonomy" id="1081102"/>
    <lineage>
        <taxon>Eukaryota</taxon>
        <taxon>Fungi</taxon>
        <taxon>Dikarya</taxon>
        <taxon>Ascomycota</taxon>
        <taxon>Pezizomycotina</taxon>
        <taxon>Sordariomycetes</taxon>
        <taxon>Hypocreomycetidae</taxon>
        <taxon>Hypocreales</taxon>
        <taxon>Cordycipitaceae</taxon>
        <taxon>Niveomyces</taxon>
    </lineage>
</organism>
<evidence type="ECO:0000256" key="11">
    <source>
        <dbReference type="ARBA" id="ARBA00067470"/>
    </source>
</evidence>
<evidence type="ECO:0000256" key="5">
    <source>
        <dbReference type="ARBA" id="ARBA00022955"/>
    </source>
</evidence>
<keyword evidence="4" id="KW-0256">Endoplasmic reticulum</keyword>
<evidence type="ECO:0000256" key="9">
    <source>
        <dbReference type="ARBA" id="ARBA00023136"/>
    </source>
</evidence>
<dbReference type="GO" id="GO:0005789">
    <property type="term" value="C:endoplasmic reticulum membrane"/>
    <property type="evidence" value="ECO:0007669"/>
    <property type="project" value="UniProtKB-SubCell"/>
</dbReference>
<evidence type="ECO:0000256" key="7">
    <source>
        <dbReference type="ARBA" id="ARBA00023027"/>
    </source>
</evidence>
<dbReference type="GO" id="GO:0000252">
    <property type="term" value="F:3-beta-hydroxysteroid dehydrogenase [NAD(P)+]/C4-decarboxylase activity"/>
    <property type="evidence" value="ECO:0007669"/>
    <property type="project" value="UniProtKB-ARBA"/>
</dbReference>
<comment type="subcellular location">
    <subcellularLocation>
        <location evidence="1">Endoplasmic reticulum membrane</location>
        <topology evidence="1">Peripheral membrane protein</topology>
    </subcellularLocation>
</comment>